<dbReference type="InterPro" id="IPR006140">
    <property type="entry name" value="D-isomer_DH_NAD-bd"/>
</dbReference>
<gene>
    <name evidence="7" type="ORF">E4Q23_10530</name>
</gene>
<dbReference type="PANTHER" id="PTHR43761">
    <property type="entry name" value="D-ISOMER SPECIFIC 2-HYDROXYACID DEHYDROGENASE FAMILY PROTEIN (AFU_ORTHOLOGUE AFUA_1G13630)"/>
    <property type="match status" value="1"/>
</dbReference>
<dbReference type="PROSITE" id="PS00671">
    <property type="entry name" value="D_2_HYDROXYACID_DH_3"/>
    <property type="match status" value="1"/>
</dbReference>
<dbReference type="InterPro" id="IPR029753">
    <property type="entry name" value="D-isomer_DH_CS"/>
</dbReference>
<accession>A0ABX1TZI6</accession>
<reference evidence="7 8" key="1">
    <citation type="submission" date="2019-03" db="EMBL/GenBank/DDBJ databases">
        <title>Metabolic reconstructions from genomes of highly enriched 'Candidatus Accumulibacter' and 'Candidatus Competibacter' bioreactor populations.</title>
        <authorList>
            <person name="Annavajhala M.K."/>
            <person name="Welles L."/>
            <person name="Abbas B."/>
            <person name="Sorokin D."/>
            <person name="Park H."/>
            <person name="Van Loosdrecht M."/>
            <person name="Chandran K."/>
        </authorList>
    </citation>
    <scope>NUCLEOTIDE SEQUENCE [LARGE SCALE GENOMIC DNA]</scope>
    <source>
        <strain evidence="7 8">SBR_S</strain>
    </source>
</reference>
<dbReference type="Gene3D" id="3.40.50.720">
    <property type="entry name" value="NAD(P)-binding Rossmann-like Domain"/>
    <property type="match status" value="2"/>
</dbReference>
<dbReference type="RefSeq" id="WP_169066611.1">
    <property type="nucleotide sequence ID" value="NZ_SPMY01000027.1"/>
</dbReference>
<dbReference type="Pfam" id="PF00389">
    <property type="entry name" value="2-Hacid_dh"/>
    <property type="match status" value="1"/>
</dbReference>
<evidence type="ECO:0000259" key="5">
    <source>
        <dbReference type="Pfam" id="PF00389"/>
    </source>
</evidence>
<feature type="domain" description="D-isomer specific 2-hydroxyacid dehydrogenase NAD-binding" evidence="6">
    <location>
        <begin position="105"/>
        <end position="287"/>
    </location>
</feature>
<dbReference type="Proteomes" id="UP000749010">
    <property type="component" value="Unassembled WGS sequence"/>
</dbReference>
<keyword evidence="8" id="KW-1185">Reference proteome</keyword>
<evidence type="ECO:0000256" key="4">
    <source>
        <dbReference type="RuleBase" id="RU003719"/>
    </source>
</evidence>
<feature type="domain" description="D-isomer specific 2-hydroxyacid dehydrogenase catalytic" evidence="5">
    <location>
        <begin position="30"/>
        <end position="313"/>
    </location>
</feature>
<evidence type="ECO:0000313" key="7">
    <source>
        <dbReference type="EMBL" id="NMQ28150.1"/>
    </source>
</evidence>
<keyword evidence="2 4" id="KW-0560">Oxidoreductase</keyword>
<dbReference type="Pfam" id="PF02826">
    <property type="entry name" value="2-Hacid_dh_C"/>
    <property type="match status" value="1"/>
</dbReference>
<dbReference type="SUPFAM" id="SSF52283">
    <property type="entry name" value="Formate/glycerate dehydrogenase catalytic domain-like"/>
    <property type="match status" value="1"/>
</dbReference>
<evidence type="ECO:0000259" key="6">
    <source>
        <dbReference type="Pfam" id="PF02826"/>
    </source>
</evidence>
<comment type="caution">
    <text evidence="7">The sequence shown here is derived from an EMBL/GenBank/DDBJ whole genome shotgun (WGS) entry which is preliminary data.</text>
</comment>
<proteinExistence type="inferred from homology"/>
<dbReference type="InterPro" id="IPR036291">
    <property type="entry name" value="NAD(P)-bd_dom_sf"/>
</dbReference>
<name>A0ABX1TZI6_9PROT</name>
<dbReference type="SUPFAM" id="SSF51735">
    <property type="entry name" value="NAD(P)-binding Rossmann-fold domains"/>
    <property type="match status" value="1"/>
</dbReference>
<evidence type="ECO:0000256" key="1">
    <source>
        <dbReference type="ARBA" id="ARBA00005854"/>
    </source>
</evidence>
<dbReference type="EMBL" id="SPMY01000027">
    <property type="protein sequence ID" value="NMQ28150.1"/>
    <property type="molecule type" value="Genomic_DNA"/>
</dbReference>
<comment type="similarity">
    <text evidence="1 4">Belongs to the D-isomer specific 2-hydroxyacid dehydrogenase family.</text>
</comment>
<keyword evidence="3" id="KW-0520">NAD</keyword>
<dbReference type="PROSITE" id="PS00670">
    <property type="entry name" value="D_2_HYDROXYACID_DH_2"/>
    <property type="match status" value="1"/>
</dbReference>
<evidence type="ECO:0000313" key="8">
    <source>
        <dbReference type="Proteomes" id="UP000749010"/>
    </source>
</evidence>
<dbReference type="InterPro" id="IPR050418">
    <property type="entry name" value="D-iso_2-hydroxyacid_DH_PdxB"/>
</dbReference>
<dbReference type="InterPro" id="IPR006139">
    <property type="entry name" value="D-isomer_2_OHA_DH_cat_dom"/>
</dbReference>
<evidence type="ECO:0000256" key="3">
    <source>
        <dbReference type="ARBA" id="ARBA00023027"/>
    </source>
</evidence>
<evidence type="ECO:0000256" key="2">
    <source>
        <dbReference type="ARBA" id="ARBA00023002"/>
    </source>
</evidence>
<protein>
    <submittedName>
        <fullName evidence="7">D-2-hydroxyacid dehydrogenase</fullName>
    </submittedName>
</protein>
<organism evidence="7 8">
    <name type="scientific">Candidatus Accumulibacter phosphatis</name>
    <dbReference type="NCBI Taxonomy" id="327160"/>
    <lineage>
        <taxon>Bacteria</taxon>
        <taxon>Pseudomonadati</taxon>
        <taxon>Pseudomonadota</taxon>
        <taxon>Betaproteobacteria</taxon>
        <taxon>Candidatus Accumulibacter</taxon>
    </lineage>
</organism>
<dbReference type="CDD" id="cd12162">
    <property type="entry name" value="2-Hacid_dh_4"/>
    <property type="match status" value="1"/>
</dbReference>
<sequence>MHRIVYLERDSIIAEVRRPDFPHHWAEHAKTLQGEVKERLAGATIAIVNKLRIDAELIAALPALQMVAVAATGANNIDLEACRVRGIVVSNIRGYAAHTVPEHVLAMLLALSRNIFAYRQAVADGSWQRAEQFCFFDYPIRDLHGATLALIGSGNLGSGVARLAAAFGMRVLRSERKDALSVRPGYTLFAEALRQADAVSLHCPLSAETSKLIGESELRSMKPSALLINTARGGLVDESALARALQEGWIAGAGFDVLSVEPPRNGNPLLAPELLALPNFMLTPHIAWASQPAMQALAEQLISNLEAFARGEPQHVLT</sequence>
<dbReference type="PANTHER" id="PTHR43761:SF1">
    <property type="entry name" value="D-ISOMER SPECIFIC 2-HYDROXYACID DEHYDROGENASE CATALYTIC DOMAIN-CONTAINING PROTEIN-RELATED"/>
    <property type="match status" value="1"/>
</dbReference>